<evidence type="ECO:0000313" key="1">
    <source>
        <dbReference type="EMBL" id="HIW83250.1"/>
    </source>
</evidence>
<reference evidence="1" key="2">
    <citation type="submission" date="2021-04" db="EMBL/GenBank/DDBJ databases">
        <authorList>
            <person name="Gilroy R."/>
        </authorList>
    </citation>
    <scope>NUCLEOTIDE SEQUENCE</scope>
    <source>
        <strain evidence="1">ChiSxjej1B13-11762</strain>
    </source>
</reference>
<organism evidence="1 2">
    <name type="scientific">Candidatus Dorea gallistercoris</name>
    <dbReference type="NCBI Taxonomy" id="2838542"/>
    <lineage>
        <taxon>Bacteria</taxon>
        <taxon>Bacillati</taxon>
        <taxon>Bacillota</taxon>
        <taxon>Clostridia</taxon>
        <taxon>Lachnospirales</taxon>
        <taxon>Lachnospiraceae</taxon>
        <taxon>Dorea</taxon>
    </lineage>
</organism>
<comment type="caution">
    <text evidence="1">The sequence shown here is derived from an EMBL/GenBank/DDBJ whole genome shotgun (WGS) entry which is preliminary data.</text>
</comment>
<dbReference type="Pfam" id="PF13692">
    <property type="entry name" value="Glyco_trans_1_4"/>
    <property type="match status" value="1"/>
</dbReference>
<reference evidence="1" key="1">
    <citation type="journal article" date="2021" name="PeerJ">
        <title>Extensive microbial diversity within the chicken gut microbiome revealed by metagenomics and culture.</title>
        <authorList>
            <person name="Gilroy R."/>
            <person name="Ravi A."/>
            <person name="Getino M."/>
            <person name="Pursley I."/>
            <person name="Horton D.L."/>
            <person name="Alikhan N.F."/>
            <person name="Baker D."/>
            <person name="Gharbi K."/>
            <person name="Hall N."/>
            <person name="Watson M."/>
            <person name="Adriaenssens E.M."/>
            <person name="Foster-Nyarko E."/>
            <person name="Jarju S."/>
            <person name="Secka A."/>
            <person name="Antonio M."/>
            <person name="Oren A."/>
            <person name="Chaudhuri R.R."/>
            <person name="La Ragione R."/>
            <person name="Hildebrand F."/>
            <person name="Pallen M.J."/>
        </authorList>
    </citation>
    <scope>NUCLEOTIDE SEQUENCE</scope>
    <source>
        <strain evidence="1">ChiSxjej1B13-11762</strain>
    </source>
</reference>
<sequence length="411" mass="47070">MRILSITAQKPDSTGSGVYLTELVKCFAHMGEQQAVVAGVYREDQVELPLGVKFYPVYFETKKLPWPIAGMSDEMPYRSTRYRDMTEEMVQEFREAFLEVISRAVEELDPDLILCHHLYLLTALVRERFPKRRIYGFCHNTDIRQMEKTALEREYIARQIRGLDGIFVPQKAQREKVMEIYQAEQKKIWEVGVGYNSQIFRPVGEKAKDGVTRMVYAGKIAEKKGVLSLLRALRRLEIPEDSLTLSLAGGAGNDEEYQRIQEAAEECPYPVEFLGRLSQEELAKVYNRCQIFVLPSFFDGLPLTVIEALACHDRVVVTDLPGIQEWLGTHAPGGDVRYVTLPRMRDTDEPVLEELPEFEERLARALEESIEKPLGTFADVRGISWEGISRKVLGMDEQEEKPELEKKGQES</sequence>
<dbReference type="Gene3D" id="3.40.50.2000">
    <property type="entry name" value="Glycogen Phosphorylase B"/>
    <property type="match status" value="2"/>
</dbReference>
<proteinExistence type="predicted"/>
<dbReference type="Proteomes" id="UP000824263">
    <property type="component" value="Unassembled WGS sequence"/>
</dbReference>
<gene>
    <name evidence="1" type="ORF">H9873_02880</name>
</gene>
<accession>A0A9D1UE80</accession>
<evidence type="ECO:0000313" key="2">
    <source>
        <dbReference type="Proteomes" id="UP000824263"/>
    </source>
</evidence>
<dbReference type="PANTHER" id="PTHR45947">
    <property type="entry name" value="SULFOQUINOVOSYL TRANSFERASE SQD2"/>
    <property type="match status" value="1"/>
</dbReference>
<dbReference type="SUPFAM" id="SSF53756">
    <property type="entry name" value="UDP-Glycosyltransferase/glycogen phosphorylase"/>
    <property type="match status" value="1"/>
</dbReference>
<dbReference type="EMBL" id="DXGF01000052">
    <property type="protein sequence ID" value="HIW83250.1"/>
    <property type="molecule type" value="Genomic_DNA"/>
</dbReference>
<dbReference type="InterPro" id="IPR050194">
    <property type="entry name" value="Glycosyltransferase_grp1"/>
</dbReference>
<name>A0A9D1UE80_9FIRM</name>
<dbReference type="CDD" id="cd03801">
    <property type="entry name" value="GT4_PimA-like"/>
    <property type="match status" value="1"/>
</dbReference>
<dbReference type="PANTHER" id="PTHR45947:SF3">
    <property type="entry name" value="SULFOQUINOVOSYL TRANSFERASE SQD2"/>
    <property type="match status" value="1"/>
</dbReference>
<protein>
    <submittedName>
        <fullName evidence="1">Glycosyltransferase family 4 protein</fullName>
    </submittedName>
</protein>
<dbReference type="AlphaFoldDB" id="A0A9D1UE80"/>
<dbReference type="GO" id="GO:0016757">
    <property type="term" value="F:glycosyltransferase activity"/>
    <property type="evidence" value="ECO:0007669"/>
    <property type="project" value="TreeGrafter"/>
</dbReference>